<gene>
    <name evidence="1" type="ORF">RHTO0S_28e00408g</name>
</gene>
<dbReference type="EMBL" id="LK052963">
    <property type="protein sequence ID" value="CDR49559.1"/>
    <property type="molecule type" value="Genomic_DNA"/>
</dbReference>
<organism evidence="1">
    <name type="scientific">Rhodotorula toruloides</name>
    <name type="common">Yeast</name>
    <name type="synonym">Rhodosporidium toruloides</name>
    <dbReference type="NCBI Taxonomy" id="5286"/>
    <lineage>
        <taxon>Eukaryota</taxon>
        <taxon>Fungi</taxon>
        <taxon>Dikarya</taxon>
        <taxon>Basidiomycota</taxon>
        <taxon>Pucciniomycotina</taxon>
        <taxon>Microbotryomycetes</taxon>
        <taxon>Sporidiobolales</taxon>
        <taxon>Sporidiobolaceae</taxon>
        <taxon>Rhodotorula</taxon>
    </lineage>
</organism>
<evidence type="ECO:0000313" key="1">
    <source>
        <dbReference type="EMBL" id="CDR49559.1"/>
    </source>
</evidence>
<sequence length="376" mass="42964">MSTFVPGAPSSLLPSELLRNIFLHELSEEAGYDWWAEANGRHFSLVCRDWAGPGQELAFYRPTLRGYYPKDPIALFAKHLERFPHIAKLVRDLRLNFSTNKPANADAVRSILQRCNRITQIQWLSNLDLLTADPHVLPLAKLTDVRLGGSKQRCDISALLVKHVFYQHVLLRVCPEALTTLSLTLHESNFDTLSRWVERCTNLHNLEFCLVEADPKDFDVELTSMVLQLLHLRTLKLIREAERWATWDEDNYRRIWGLDELAAELSDFFNTLPPTLVELTAEVWAPAGECYDLVKTFLRTHLHDSLLEAVTFDAEVKKVGCSSKRRDRSRWRKTALRQHGVFHTSIGRGVAAATGTTGRGRSTVPTQPSMRCRILR</sequence>
<protein>
    <submittedName>
        <fullName evidence="1">RHTO0S28e00408g1_1</fullName>
    </submittedName>
</protein>
<reference evidence="1" key="1">
    <citation type="journal article" date="2014" name="Genome Announc.">
        <title>Draft genome sequence of Rhodosporidium toruloides CECT1137, an oleaginous yeast of biotechnological interest.</title>
        <authorList>
            <person name="Morin N."/>
            <person name="Calcas X."/>
            <person name="Devillers H."/>
            <person name="Durrens P."/>
            <person name="Sherman D.J."/>
            <person name="Nicaud J.-M."/>
            <person name="Neuveglise C."/>
        </authorList>
    </citation>
    <scope>NUCLEOTIDE SEQUENCE</scope>
    <source>
        <strain evidence="1">CECT1137</strain>
    </source>
</reference>
<dbReference type="OrthoDB" id="10391733at2759"/>
<proteinExistence type="predicted"/>
<dbReference type="AlphaFoldDB" id="A0A061BHW0"/>
<dbReference type="Gene3D" id="3.80.10.10">
    <property type="entry name" value="Ribonuclease Inhibitor"/>
    <property type="match status" value="1"/>
</dbReference>
<dbReference type="InterPro" id="IPR032675">
    <property type="entry name" value="LRR_dom_sf"/>
</dbReference>
<name>A0A061BHW0_RHOTO</name>
<accession>A0A061BHW0</accession>